<dbReference type="OrthoDB" id="9804380at2"/>
<evidence type="ECO:0000259" key="2">
    <source>
        <dbReference type="Pfam" id="PF19044"/>
    </source>
</evidence>
<dbReference type="NCBIfam" id="NF045975">
    <property type="entry name" value="VirB4_plasma"/>
    <property type="match status" value="1"/>
</dbReference>
<dbReference type="InterPro" id="IPR051162">
    <property type="entry name" value="T4SS_component"/>
</dbReference>
<dbReference type="KEGG" id="ssyr:SSYRP_v1c04610"/>
<dbReference type="PATRIC" id="fig|1276229.3.peg.456"/>
<dbReference type="Proteomes" id="UP000013963">
    <property type="component" value="Chromosome"/>
</dbReference>
<keyword evidence="1" id="KW-0472">Membrane</keyword>
<dbReference type="PANTHER" id="PTHR30121:SF6">
    <property type="entry name" value="SLR6007 PROTEIN"/>
    <property type="match status" value="1"/>
</dbReference>
<name>R4U626_9MOLU</name>
<keyword evidence="4" id="KW-1185">Reference proteome</keyword>
<dbReference type="eggNOG" id="COG0433">
    <property type="taxonomic scope" value="Bacteria"/>
</dbReference>
<dbReference type="Gene3D" id="1.10.8.730">
    <property type="match status" value="1"/>
</dbReference>
<dbReference type="RefSeq" id="WP_016340699.1">
    <property type="nucleotide sequence ID" value="NC_021284.1"/>
</dbReference>
<keyword evidence="1" id="KW-0812">Transmembrane</keyword>
<feature type="domain" description="TraG P-loop" evidence="2">
    <location>
        <begin position="509"/>
        <end position="846"/>
    </location>
</feature>
<evidence type="ECO:0000256" key="1">
    <source>
        <dbReference type="SAM" id="Phobius"/>
    </source>
</evidence>
<dbReference type="PANTHER" id="PTHR30121">
    <property type="entry name" value="UNCHARACTERIZED PROTEIN YJGR-RELATED"/>
    <property type="match status" value="1"/>
</dbReference>
<accession>R4U626</accession>
<reference evidence="3 4" key="1">
    <citation type="journal article" date="2013" name="Genome Biol. Evol.">
        <title>Complete genomes of two dipteran-associated spiroplasmas provided insights into the origin, dynamics, and impacts of viral invasion in spiroplasma.</title>
        <authorList>
            <person name="Ku C."/>
            <person name="Lo W.S."/>
            <person name="Chen L.L."/>
            <person name="Kuo C.H."/>
        </authorList>
    </citation>
    <scope>NUCLEOTIDE SEQUENCE [LARGE SCALE GENOMIC DNA]</scope>
    <source>
        <strain evidence="3">EA-1</strain>
    </source>
</reference>
<dbReference type="STRING" id="1276229.SSYRP_v1c04610"/>
<feature type="transmembrane region" description="Helical" evidence="1">
    <location>
        <begin position="45"/>
        <end position="67"/>
    </location>
</feature>
<dbReference type="InterPro" id="IPR027417">
    <property type="entry name" value="P-loop_NTPase"/>
</dbReference>
<gene>
    <name evidence="3" type="primary">trsE</name>
    <name evidence="3" type="ORF">SSYRP_v1c04610</name>
</gene>
<dbReference type="CDD" id="cd01127">
    <property type="entry name" value="TrwB_TraG_TraD_VirD4"/>
    <property type="match status" value="1"/>
</dbReference>
<dbReference type="Gene3D" id="3.40.50.300">
    <property type="entry name" value="P-loop containing nucleotide triphosphate hydrolases"/>
    <property type="match status" value="1"/>
</dbReference>
<dbReference type="EMBL" id="CP005078">
    <property type="protein sequence ID" value="AGM26053.1"/>
    <property type="molecule type" value="Genomic_DNA"/>
</dbReference>
<protein>
    <submittedName>
        <fullName evidence="3">Transfer complex protein TrsE</fullName>
    </submittedName>
</protein>
<feature type="transmembrane region" description="Helical" evidence="1">
    <location>
        <begin position="21"/>
        <end position="39"/>
    </location>
</feature>
<sequence>MNNSIIAPQLKKQKLKLKDNFTLVDLAFTLIYAVIAFLIGYNLVFLSMLIRIIIGITVFMFLMLTLIHSERYNAKIYMIAIRGFIFWSKKKKFSIDSKTNNTSLLMPYRKLHDEGYIETSILEGGKKWYISALEVKGINITTLDPEEQILKLEQLASMFRLTDCQLSLVKMERPHNLNKNLKFLQTVMNKLEELKKTKKLSKHGYDSRTKQLEGYQNLYSDQEGILGYSQTAKTFILFIYETEVSKLFKAVKLIKSKINEINLRAEEITKYELVNNIKLIFNPYDEPFSNEKIDEYSNKLNELLAIDNITFTQNNFKINDVYYSVKGVRDYPTYPQNGWAAKLCATDSTVIINIAKTNLDAVKEQLHRAMVNARTNFFSIKRTVNRTEKENEYQSFENLVNLISSGEETIKRVNVLFLNYGVDKKTLKQAEESVELLLKQQNMKMDYLLFKQIDGYSGILPKPTDPTAYTNSFEMPCVTIGNSFPFLNNALEDEKGLFVGYNSTGDVVFSDQFKRGGDYQNSNAFFIGTTGGGKTTTVSKFLNYHIALGRKVIIIDPKREFGQLCNYHDGNWIDAGSGTKGNFNPLQIQVPVDENISIEMVIGDHLQILETFFRFTEPSFYEEEIKFLLQRILDFYLSLKVNKSNKIVKMKNSDWPTFSDLVIFLKAQIPNLGEEILLNKIIKTIEYDFTGYGKYAALWNKQSSVSLANNLLNVLDIQTLYSKSQFNVLKAQMFLMLNFIRNEINNNRFNDNNEIILAVDEAHVVIDRDNPQALKFLFETVKMIRGFNGGVMLVTQNLSDFKTTPELEREATAILNNAQYVGILKLKQKDLQDVSDLYQASGGLSSAEINFCATAQRGDMLFMATDYNRHCLHVELTEIEQEAIGIKLTEN</sequence>
<proteinExistence type="predicted"/>
<dbReference type="HOGENOM" id="CLU_009097_3_0_14"/>
<dbReference type="InterPro" id="IPR043964">
    <property type="entry name" value="P-loop_TraG"/>
</dbReference>
<evidence type="ECO:0000313" key="3">
    <source>
        <dbReference type="EMBL" id="AGM26053.1"/>
    </source>
</evidence>
<keyword evidence="1" id="KW-1133">Transmembrane helix</keyword>
<dbReference type="AlphaFoldDB" id="R4U626"/>
<dbReference type="Pfam" id="PF19044">
    <property type="entry name" value="P-loop_TraG"/>
    <property type="match status" value="1"/>
</dbReference>
<dbReference type="SUPFAM" id="SSF52540">
    <property type="entry name" value="P-loop containing nucleoside triphosphate hydrolases"/>
    <property type="match status" value="1"/>
</dbReference>
<organism evidence="3 4">
    <name type="scientific">Spiroplasma syrphidicola EA-1</name>
    <dbReference type="NCBI Taxonomy" id="1276229"/>
    <lineage>
        <taxon>Bacteria</taxon>
        <taxon>Bacillati</taxon>
        <taxon>Mycoplasmatota</taxon>
        <taxon>Mollicutes</taxon>
        <taxon>Entomoplasmatales</taxon>
        <taxon>Spiroplasmataceae</taxon>
        <taxon>Spiroplasma</taxon>
    </lineage>
</organism>
<evidence type="ECO:0000313" key="4">
    <source>
        <dbReference type="Proteomes" id="UP000013963"/>
    </source>
</evidence>